<keyword evidence="3" id="KW-0597">Phosphoprotein</keyword>
<dbReference type="CDD" id="cd00075">
    <property type="entry name" value="HATPase"/>
    <property type="match status" value="1"/>
</dbReference>
<feature type="domain" description="Histidine kinase" evidence="9">
    <location>
        <begin position="219"/>
        <end position="405"/>
    </location>
</feature>
<keyword evidence="4" id="KW-0808">Transferase</keyword>
<sequence length="430" mass="49695">MKLVQKTTRYIFLALLPIALGGVFLLDYFIHQTISDEIDELLHREYEQVKLKLRQHPPEATTLRNWDHNLQITIATTPGSLSSPILADSTFVDPLDNELVRVRKLLATYSVKQHHYVITLHQPYLEFDEIAHILSMGIIICFLALVSFLLLFEAAIFQRIWRPFYAIIDQLKMYRIDQSESVTFPVSDVDEFALLSQSLEKMIRRAGYQYRQQKQFADNASHEMQTPLSILSFELDLLQQSSQLTEADLHRIQRSQHTIKRLSSMNQSLLLLTKIDNQQFIQNESINISEITNQLIENYADYAAHKGMILNRIIKDGPYRPMNRQLAFVLFSNLIKNAIRHGSPNTSILIQVTSHSFIITNQGDPLPFPEEEIFQRFVRNQALPQSTGLGLALVKEIADQYGMSVYYAYASSIRRHIVEVKFENESEPKK</sequence>
<dbReference type="InterPro" id="IPR003661">
    <property type="entry name" value="HisK_dim/P_dom"/>
</dbReference>
<feature type="transmembrane region" description="Helical" evidence="8">
    <location>
        <begin position="130"/>
        <end position="152"/>
    </location>
</feature>
<evidence type="ECO:0000256" key="2">
    <source>
        <dbReference type="ARBA" id="ARBA00012438"/>
    </source>
</evidence>
<dbReference type="Gene3D" id="1.10.287.130">
    <property type="match status" value="1"/>
</dbReference>
<proteinExistence type="predicted"/>
<dbReference type="Pfam" id="PF00512">
    <property type="entry name" value="HisKA"/>
    <property type="match status" value="1"/>
</dbReference>
<dbReference type="GO" id="GO:0000155">
    <property type="term" value="F:phosphorelay sensor kinase activity"/>
    <property type="evidence" value="ECO:0007669"/>
    <property type="project" value="InterPro"/>
</dbReference>
<dbReference type="InterPro" id="IPR003594">
    <property type="entry name" value="HATPase_dom"/>
</dbReference>
<organism evidence="10 11">
    <name type="scientific">Spirosoma endophyticum</name>
    <dbReference type="NCBI Taxonomy" id="662367"/>
    <lineage>
        <taxon>Bacteria</taxon>
        <taxon>Pseudomonadati</taxon>
        <taxon>Bacteroidota</taxon>
        <taxon>Cytophagia</taxon>
        <taxon>Cytophagales</taxon>
        <taxon>Cytophagaceae</taxon>
        <taxon>Spirosoma</taxon>
    </lineage>
</organism>
<dbReference type="Pfam" id="PF02518">
    <property type="entry name" value="HATPase_c"/>
    <property type="match status" value="1"/>
</dbReference>
<dbReference type="STRING" id="662367.SAMN05216167_11742"/>
<evidence type="ECO:0000256" key="5">
    <source>
        <dbReference type="ARBA" id="ARBA00022692"/>
    </source>
</evidence>
<dbReference type="InterPro" id="IPR050428">
    <property type="entry name" value="TCS_sensor_his_kinase"/>
</dbReference>
<evidence type="ECO:0000256" key="3">
    <source>
        <dbReference type="ARBA" id="ARBA00022553"/>
    </source>
</evidence>
<keyword evidence="5 8" id="KW-0812">Transmembrane</keyword>
<reference evidence="10 11" key="1">
    <citation type="submission" date="2016-10" db="EMBL/GenBank/DDBJ databases">
        <authorList>
            <person name="de Groot N.N."/>
        </authorList>
    </citation>
    <scope>NUCLEOTIDE SEQUENCE [LARGE SCALE GENOMIC DNA]</scope>
    <source>
        <strain evidence="10 11">DSM 26130</strain>
    </source>
</reference>
<dbReference type="SMART" id="SM00388">
    <property type="entry name" value="HisKA"/>
    <property type="match status" value="1"/>
</dbReference>
<evidence type="ECO:0000256" key="7">
    <source>
        <dbReference type="ARBA" id="ARBA00022989"/>
    </source>
</evidence>
<dbReference type="InterPro" id="IPR036097">
    <property type="entry name" value="HisK_dim/P_sf"/>
</dbReference>
<dbReference type="InterPro" id="IPR036890">
    <property type="entry name" value="HATPase_C_sf"/>
</dbReference>
<dbReference type="SMART" id="SM00387">
    <property type="entry name" value="HATPase_c"/>
    <property type="match status" value="1"/>
</dbReference>
<evidence type="ECO:0000256" key="1">
    <source>
        <dbReference type="ARBA" id="ARBA00000085"/>
    </source>
</evidence>
<dbReference type="OrthoDB" id="1522504at2"/>
<dbReference type="GO" id="GO:0005886">
    <property type="term" value="C:plasma membrane"/>
    <property type="evidence" value="ECO:0007669"/>
    <property type="project" value="TreeGrafter"/>
</dbReference>
<keyword evidence="7 8" id="KW-1133">Transmembrane helix</keyword>
<evidence type="ECO:0000256" key="6">
    <source>
        <dbReference type="ARBA" id="ARBA00022777"/>
    </source>
</evidence>
<evidence type="ECO:0000256" key="4">
    <source>
        <dbReference type="ARBA" id="ARBA00022679"/>
    </source>
</evidence>
<protein>
    <recommendedName>
        <fullName evidence="2">histidine kinase</fullName>
        <ecNumber evidence="2">2.7.13.3</ecNumber>
    </recommendedName>
</protein>
<dbReference type="RefSeq" id="WP_093832346.1">
    <property type="nucleotide sequence ID" value="NZ_FOLQ01000017.1"/>
</dbReference>
<dbReference type="PANTHER" id="PTHR45436:SF5">
    <property type="entry name" value="SENSOR HISTIDINE KINASE TRCS"/>
    <property type="match status" value="1"/>
</dbReference>
<gene>
    <name evidence="10" type="ORF">SAMN05216167_11742</name>
</gene>
<accession>A0A1I2CCE1</accession>
<dbReference type="Gene3D" id="3.30.565.10">
    <property type="entry name" value="Histidine kinase-like ATPase, C-terminal domain"/>
    <property type="match status" value="1"/>
</dbReference>
<comment type="catalytic activity">
    <reaction evidence="1">
        <text>ATP + protein L-histidine = ADP + protein N-phospho-L-histidine.</text>
        <dbReference type="EC" id="2.7.13.3"/>
    </reaction>
</comment>
<evidence type="ECO:0000256" key="8">
    <source>
        <dbReference type="SAM" id="Phobius"/>
    </source>
</evidence>
<keyword evidence="6 10" id="KW-0418">Kinase</keyword>
<dbReference type="InterPro" id="IPR005467">
    <property type="entry name" value="His_kinase_dom"/>
</dbReference>
<dbReference type="PANTHER" id="PTHR45436">
    <property type="entry name" value="SENSOR HISTIDINE KINASE YKOH"/>
    <property type="match status" value="1"/>
</dbReference>
<dbReference type="CDD" id="cd00082">
    <property type="entry name" value="HisKA"/>
    <property type="match status" value="1"/>
</dbReference>
<dbReference type="Proteomes" id="UP000198598">
    <property type="component" value="Unassembled WGS sequence"/>
</dbReference>
<dbReference type="EC" id="2.7.13.3" evidence="2"/>
<dbReference type="AlphaFoldDB" id="A0A1I2CCE1"/>
<dbReference type="EMBL" id="FOLQ01000017">
    <property type="protein sequence ID" value="SFE65991.1"/>
    <property type="molecule type" value="Genomic_DNA"/>
</dbReference>
<feature type="transmembrane region" description="Helical" evidence="8">
    <location>
        <begin position="12"/>
        <end position="30"/>
    </location>
</feature>
<evidence type="ECO:0000313" key="11">
    <source>
        <dbReference type="Proteomes" id="UP000198598"/>
    </source>
</evidence>
<keyword evidence="8" id="KW-0472">Membrane</keyword>
<dbReference type="PROSITE" id="PS50109">
    <property type="entry name" value="HIS_KIN"/>
    <property type="match status" value="1"/>
</dbReference>
<dbReference type="SUPFAM" id="SSF55874">
    <property type="entry name" value="ATPase domain of HSP90 chaperone/DNA topoisomerase II/histidine kinase"/>
    <property type="match status" value="1"/>
</dbReference>
<evidence type="ECO:0000259" key="9">
    <source>
        <dbReference type="PROSITE" id="PS50109"/>
    </source>
</evidence>
<name>A0A1I2CCE1_9BACT</name>
<evidence type="ECO:0000313" key="10">
    <source>
        <dbReference type="EMBL" id="SFE65991.1"/>
    </source>
</evidence>
<keyword evidence="11" id="KW-1185">Reference proteome</keyword>
<dbReference type="SUPFAM" id="SSF47384">
    <property type="entry name" value="Homodimeric domain of signal transducing histidine kinase"/>
    <property type="match status" value="1"/>
</dbReference>